<dbReference type="EMBL" id="JAGSHT010000012">
    <property type="protein sequence ID" value="MBZ2197022.1"/>
    <property type="molecule type" value="Genomic_DNA"/>
</dbReference>
<reference evidence="2 3" key="1">
    <citation type="submission" date="2021-04" db="EMBL/GenBank/DDBJ databases">
        <title>Ruania sp. nov., isolated from sandy soil of mangrove forest.</title>
        <authorList>
            <person name="Ge X."/>
            <person name="Huang R."/>
            <person name="Liu W."/>
        </authorList>
    </citation>
    <scope>NUCLEOTIDE SEQUENCE [LARGE SCALE GENOMIC DNA]</scope>
    <source>
        <strain evidence="2 3">N2-46</strain>
    </source>
</reference>
<dbReference type="PROSITE" id="PS51704">
    <property type="entry name" value="GP_PDE"/>
    <property type="match status" value="1"/>
</dbReference>
<dbReference type="RefSeq" id="WP_223406408.1">
    <property type="nucleotide sequence ID" value="NZ_JAGSHT010000012.1"/>
</dbReference>
<proteinExistence type="predicted"/>
<evidence type="ECO:0000313" key="2">
    <source>
        <dbReference type="EMBL" id="MBZ2197022.1"/>
    </source>
</evidence>
<dbReference type="InterPro" id="IPR017946">
    <property type="entry name" value="PLC-like_Pdiesterase_TIM-brl"/>
</dbReference>
<accession>A0ABS7SAA4</accession>
<evidence type="ECO:0000313" key="3">
    <source>
        <dbReference type="Proteomes" id="UP000826651"/>
    </source>
</evidence>
<protein>
    <submittedName>
        <fullName evidence="2">Glycerophosphodiester phosphodiesterase</fullName>
    </submittedName>
</protein>
<dbReference type="InterPro" id="IPR030395">
    <property type="entry name" value="GP_PDE_dom"/>
</dbReference>
<name>A0ABS7SAA4_9MICO</name>
<dbReference type="PANTHER" id="PTHR46211:SF1">
    <property type="entry name" value="GLYCEROPHOSPHODIESTER PHOSPHODIESTERASE, CYTOPLASMIC"/>
    <property type="match status" value="1"/>
</dbReference>
<feature type="domain" description="GP-PDE" evidence="1">
    <location>
        <begin position="3"/>
        <end position="240"/>
    </location>
</feature>
<organism evidence="2 3">
    <name type="scientific">Occultella gossypii</name>
    <dbReference type="NCBI Taxonomy" id="2800820"/>
    <lineage>
        <taxon>Bacteria</taxon>
        <taxon>Bacillati</taxon>
        <taxon>Actinomycetota</taxon>
        <taxon>Actinomycetes</taxon>
        <taxon>Micrococcales</taxon>
        <taxon>Ruaniaceae</taxon>
        <taxon>Occultella</taxon>
    </lineage>
</organism>
<dbReference type="Pfam" id="PF03009">
    <property type="entry name" value="GDPD"/>
    <property type="match status" value="1"/>
</dbReference>
<evidence type="ECO:0000259" key="1">
    <source>
        <dbReference type="PROSITE" id="PS51704"/>
    </source>
</evidence>
<comment type="caution">
    <text evidence="2">The sequence shown here is derived from an EMBL/GenBank/DDBJ whole genome shotgun (WGS) entry which is preliminary data.</text>
</comment>
<gene>
    <name evidence="2" type="ORF">KCQ71_12720</name>
</gene>
<dbReference type="SUPFAM" id="SSF51695">
    <property type="entry name" value="PLC-like phosphodiesterases"/>
    <property type="match status" value="1"/>
</dbReference>
<dbReference type="Gene3D" id="3.20.20.190">
    <property type="entry name" value="Phosphatidylinositol (PI) phosphodiesterase"/>
    <property type="match status" value="1"/>
</dbReference>
<keyword evidence="3" id="KW-1185">Reference proteome</keyword>
<dbReference type="PANTHER" id="PTHR46211">
    <property type="entry name" value="GLYCEROPHOSPHORYL DIESTER PHOSPHODIESTERASE"/>
    <property type="match status" value="1"/>
</dbReference>
<sequence length="246" mass="25875">MTPLVVAHRGNSSVAPENTVAALVSAARAGAHLVEIDLQMTVDGVGVVFHDHPLGRTAAGSGLLRDLDLDGVARLEVGSWFDPVHSGTRVPLLADVLGVLARYDDLGLLLEVSGPWTAHALGHELASIADAGLAGRVIVQSFSAESLSLARDLAPELPRGYLTATWSDDVLETCTDTGSRWCNPRADLLEGGFGVVDAIHDLGLRTMVWTPNEPDGWAAALEAGADAIITDRPDRLLGWLAGTRQA</sequence>
<dbReference type="Proteomes" id="UP000826651">
    <property type="component" value="Unassembled WGS sequence"/>
</dbReference>